<evidence type="ECO:0000256" key="2">
    <source>
        <dbReference type="ARBA" id="ARBA00022729"/>
    </source>
</evidence>
<dbReference type="PANTHER" id="PTHR13887:SF14">
    <property type="entry name" value="DISULFIDE BOND FORMATION PROTEIN D"/>
    <property type="match status" value="1"/>
</dbReference>
<dbReference type="GO" id="GO:0016491">
    <property type="term" value="F:oxidoreductase activity"/>
    <property type="evidence" value="ECO:0007669"/>
    <property type="project" value="UniProtKB-KW"/>
</dbReference>
<evidence type="ECO:0000313" key="9">
    <source>
        <dbReference type="Proteomes" id="UP000176846"/>
    </source>
</evidence>
<keyword evidence="6" id="KW-0472">Membrane</keyword>
<name>A0A1F7UWZ2_9BACT</name>
<dbReference type="SUPFAM" id="SSF52833">
    <property type="entry name" value="Thioredoxin-like"/>
    <property type="match status" value="1"/>
</dbReference>
<keyword evidence="5" id="KW-0676">Redox-active center</keyword>
<feature type="domain" description="Thioredoxin-like fold" evidence="7">
    <location>
        <begin position="163"/>
        <end position="250"/>
    </location>
</feature>
<evidence type="ECO:0000256" key="5">
    <source>
        <dbReference type="ARBA" id="ARBA00023284"/>
    </source>
</evidence>
<gene>
    <name evidence="8" type="ORF">A2936_01170</name>
</gene>
<evidence type="ECO:0000256" key="1">
    <source>
        <dbReference type="ARBA" id="ARBA00005791"/>
    </source>
</evidence>
<organism evidence="8 9">
    <name type="scientific">Candidatus Uhrbacteria bacterium RIFCSPLOWO2_01_FULL_47_25</name>
    <dbReference type="NCBI Taxonomy" id="1802402"/>
    <lineage>
        <taxon>Bacteria</taxon>
        <taxon>Candidatus Uhriibacteriota</taxon>
    </lineage>
</organism>
<proteinExistence type="inferred from homology"/>
<keyword evidence="2" id="KW-0732">Signal</keyword>
<reference evidence="8 9" key="1">
    <citation type="journal article" date="2016" name="Nat. Commun.">
        <title>Thousands of microbial genomes shed light on interconnected biogeochemical processes in an aquifer system.</title>
        <authorList>
            <person name="Anantharaman K."/>
            <person name="Brown C.T."/>
            <person name="Hug L.A."/>
            <person name="Sharon I."/>
            <person name="Castelle C.J."/>
            <person name="Probst A.J."/>
            <person name="Thomas B.C."/>
            <person name="Singh A."/>
            <person name="Wilkins M.J."/>
            <person name="Karaoz U."/>
            <person name="Brodie E.L."/>
            <person name="Williams K.H."/>
            <person name="Hubbard S.S."/>
            <person name="Banfield J.F."/>
        </authorList>
    </citation>
    <scope>NUCLEOTIDE SEQUENCE [LARGE SCALE GENOMIC DNA]</scope>
</reference>
<evidence type="ECO:0000256" key="3">
    <source>
        <dbReference type="ARBA" id="ARBA00023002"/>
    </source>
</evidence>
<evidence type="ECO:0000256" key="6">
    <source>
        <dbReference type="SAM" id="Phobius"/>
    </source>
</evidence>
<dbReference type="Pfam" id="PF13462">
    <property type="entry name" value="Thioredoxin_4"/>
    <property type="match status" value="1"/>
</dbReference>
<protein>
    <recommendedName>
        <fullName evidence="7">Thioredoxin-like fold domain-containing protein</fullName>
    </recommendedName>
</protein>
<evidence type="ECO:0000313" key="8">
    <source>
        <dbReference type="EMBL" id="OGL82157.1"/>
    </source>
</evidence>
<sequence>MNDLLKNFSPKTSFIMGFVGGIMALCTVGFIILLVVLLGGGNIQFPSLEKGKPVVSKTPPEGALAGTPISTSIGLKQDDFQSCLKSGRHADRVEQDYQNAVQSGGQGTPYSIVVAANGQTFPISGAFPFEDVKSIIDQALAVSANAPLPKTKQESDNVGELTDRDHLRGDPKATVKVVEFSDLECPFCKNFHRTMQQVMSEYSGQVAWVYRHFPLDSLHSKARKEAEASECAAELGGNDGFWAYVDKLFEITPSNNGLDPNLL</sequence>
<dbReference type="PANTHER" id="PTHR13887">
    <property type="entry name" value="GLUTATHIONE S-TRANSFERASE KAPPA"/>
    <property type="match status" value="1"/>
</dbReference>
<keyword evidence="3" id="KW-0560">Oxidoreductase</keyword>
<feature type="transmembrane region" description="Helical" evidence="6">
    <location>
        <begin position="14"/>
        <end position="38"/>
    </location>
</feature>
<accession>A0A1F7UWZ2</accession>
<dbReference type="InterPro" id="IPR012336">
    <property type="entry name" value="Thioredoxin-like_fold"/>
</dbReference>
<keyword evidence="6" id="KW-1133">Transmembrane helix</keyword>
<dbReference type="CDD" id="cd02972">
    <property type="entry name" value="DsbA_family"/>
    <property type="match status" value="1"/>
</dbReference>
<comment type="caution">
    <text evidence="8">The sequence shown here is derived from an EMBL/GenBank/DDBJ whole genome shotgun (WGS) entry which is preliminary data.</text>
</comment>
<dbReference type="EMBL" id="MGEK01000023">
    <property type="protein sequence ID" value="OGL82157.1"/>
    <property type="molecule type" value="Genomic_DNA"/>
</dbReference>
<keyword evidence="4" id="KW-1015">Disulfide bond</keyword>
<evidence type="ECO:0000256" key="4">
    <source>
        <dbReference type="ARBA" id="ARBA00023157"/>
    </source>
</evidence>
<dbReference type="Gene3D" id="3.40.30.10">
    <property type="entry name" value="Glutaredoxin"/>
    <property type="match status" value="2"/>
</dbReference>
<comment type="similarity">
    <text evidence="1">Belongs to the thioredoxin family. DsbA subfamily.</text>
</comment>
<dbReference type="InterPro" id="IPR036249">
    <property type="entry name" value="Thioredoxin-like_sf"/>
</dbReference>
<evidence type="ECO:0000259" key="7">
    <source>
        <dbReference type="Pfam" id="PF13462"/>
    </source>
</evidence>
<dbReference type="Proteomes" id="UP000176846">
    <property type="component" value="Unassembled WGS sequence"/>
</dbReference>
<dbReference type="AlphaFoldDB" id="A0A1F7UWZ2"/>
<keyword evidence="6" id="KW-0812">Transmembrane</keyword>